<comment type="caution">
    <text evidence="1">The sequence shown here is derived from an EMBL/GenBank/DDBJ whole genome shotgun (WGS) entry which is preliminary data.</text>
</comment>
<sequence length="60" mass="6387">MSKLPQRIRFWLSRPITPRSCDTAGSVVIALLASLGPLTCPGMVSTVILPYVAGSELALM</sequence>
<dbReference type="EMBL" id="UPHL01000036">
    <property type="protein sequence ID" value="VAZ82570.1"/>
    <property type="molecule type" value="Genomic_DNA"/>
</dbReference>
<name>A0AB38UQ27_9MYCO</name>
<proteinExistence type="predicted"/>
<protein>
    <submittedName>
        <fullName evidence="1">Uncharacterized protein</fullName>
    </submittedName>
</protein>
<dbReference type="AlphaFoldDB" id="A0AB38UQ27"/>
<gene>
    <name evidence="1" type="ORF">LAUMK42_01377</name>
</gene>
<evidence type="ECO:0000313" key="2">
    <source>
        <dbReference type="Proteomes" id="UP000279331"/>
    </source>
</evidence>
<organism evidence="1 2">
    <name type="scientific">Mycobacterium persicum</name>
    <dbReference type="NCBI Taxonomy" id="1487726"/>
    <lineage>
        <taxon>Bacteria</taxon>
        <taxon>Bacillati</taxon>
        <taxon>Actinomycetota</taxon>
        <taxon>Actinomycetes</taxon>
        <taxon>Mycobacteriales</taxon>
        <taxon>Mycobacteriaceae</taxon>
        <taxon>Mycobacterium</taxon>
    </lineage>
</organism>
<dbReference type="Proteomes" id="UP000279331">
    <property type="component" value="Unassembled WGS sequence"/>
</dbReference>
<reference evidence="1 2" key="1">
    <citation type="submission" date="2018-09" db="EMBL/GenBank/DDBJ databases">
        <authorList>
            <person name="Tagini F."/>
        </authorList>
    </citation>
    <scope>NUCLEOTIDE SEQUENCE [LARGE SCALE GENOMIC DNA]</scope>
    <source>
        <strain evidence="1 2">MK42</strain>
    </source>
</reference>
<evidence type="ECO:0000313" key="1">
    <source>
        <dbReference type="EMBL" id="VAZ82570.1"/>
    </source>
</evidence>
<accession>A0AB38UQ27</accession>